<feature type="chain" id="PRO_5021196721" evidence="5">
    <location>
        <begin position="22"/>
        <end position="576"/>
    </location>
</feature>
<feature type="signal peptide" evidence="5">
    <location>
        <begin position="1"/>
        <end position="21"/>
    </location>
</feature>
<dbReference type="InterPro" id="IPR051544">
    <property type="entry name" value="TPS_OM_transporter"/>
</dbReference>
<feature type="domain" description="Haemolysin activator HlyB C-terminal" evidence="6">
    <location>
        <begin position="216"/>
        <end position="537"/>
    </location>
</feature>
<keyword evidence="5" id="KW-0732">Signal</keyword>
<dbReference type="EMBL" id="RCZD01000006">
    <property type="protein sequence ID" value="TPG61563.1"/>
    <property type="molecule type" value="Genomic_DNA"/>
</dbReference>
<feature type="domain" description="Polypeptide-transport-associated ShlB-type" evidence="7">
    <location>
        <begin position="78"/>
        <end position="154"/>
    </location>
</feature>
<dbReference type="PANTHER" id="PTHR34597">
    <property type="entry name" value="SLR1661 PROTEIN"/>
    <property type="match status" value="1"/>
</dbReference>
<evidence type="ECO:0000259" key="8">
    <source>
        <dbReference type="Pfam" id="PF17287"/>
    </source>
</evidence>
<dbReference type="Pfam" id="PF08479">
    <property type="entry name" value="POTRA_2"/>
    <property type="match status" value="1"/>
</dbReference>
<comment type="caution">
    <text evidence="9">The sequence shown here is derived from an EMBL/GenBank/DDBJ whole genome shotgun (WGS) entry which is preliminary data.</text>
</comment>
<evidence type="ECO:0000256" key="4">
    <source>
        <dbReference type="SAM" id="MobiDB-lite"/>
    </source>
</evidence>
<organism evidence="9 10">
    <name type="scientific">Ewingella americana</name>
    <dbReference type="NCBI Taxonomy" id="41202"/>
    <lineage>
        <taxon>Bacteria</taxon>
        <taxon>Pseudomonadati</taxon>
        <taxon>Pseudomonadota</taxon>
        <taxon>Gammaproteobacteria</taxon>
        <taxon>Enterobacterales</taxon>
        <taxon>Yersiniaceae</taxon>
        <taxon>Ewingella</taxon>
    </lineage>
</organism>
<dbReference type="RefSeq" id="WP_140473240.1">
    <property type="nucleotide sequence ID" value="NZ_RCZD01000006.1"/>
</dbReference>
<dbReference type="Proteomes" id="UP000317663">
    <property type="component" value="Unassembled WGS sequence"/>
</dbReference>
<keyword evidence="1" id="KW-0472">Membrane</keyword>
<dbReference type="InterPro" id="IPR005565">
    <property type="entry name" value="Hemolysn_activator_HlyB_C"/>
</dbReference>
<dbReference type="PANTHER" id="PTHR34597:SF3">
    <property type="entry name" value="OUTER MEMBRANE TRANSPORTER CDIB"/>
    <property type="match status" value="1"/>
</dbReference>
<evidence type="ECO:0000256" key="3">
    <source>
        <dbReference type="ARBA" id="ARBA00023237"/>
    </source>
</evidence>
<protein>
    <submittedName>
        <fullName evidence="9">ShlB/FhaC/HecB family hemolysin secretion/activation protein</fullName>
    </submittedName>
</protein>
<reference evidence="9 10" key="1">
    <citation type="journal article" date="2019" name="Environ. Microbiol.">
        <title>Species interactions and distinct microbial communities in high Arctic permafrost affected cryosols are associated with the CH4 and CO2 gas fluxes.</title>
        <authorList>
            <person name="Altshuler I."/>
            <person name="Hamel J."/>
            <person name="Turney S."/>
            <person name="Magnuson E."/>
            <person name="Levesque R."/>
            <person name="Greer C."/>
            <person name="Whyte L.G."/>
        </authorList>
    </citation>
    <scope>NUCLEOTIDE SEQUENCE [LARGE SCALE GENOMIC DNA]</scope>
    <source>
        <strain evidence="9 10">E4</strain>
    </source>
</reference>
<dbReference type="GO" id="GO:0046819">
    <property type="term" value="P:protein secretion by the type V secretion system"/>
    <property type="evidence" value="ECO:0007669"/>
    <property type="project" value="TreeGrafter"/>
</dbReference>
<dbReference type="GO" id="GO:0098046">
    <property type="term" value="C:type V protein secretion system complex"/>
    <property type="evidence" value="ECO:0007669"/>
    <property type="project" value="TreeGrafter"/>
</dbReference>
<keyword evidence="2" id="KW-0812">Transmembrane</keyword>
<keyword evidence="3" id="KW-0998">Cell outer membrane</keyword>
<keyword evidence="10" id="KW-1185">Reference proteome</keyword>
<gene>
    <name evidence="9" type="ORF">EAH77_13060</name>
</gene>
<dbReference type="PIRSF" id="PIRSF029745">
    <property type="entry name" value="FhaC"/>
    <property type="match status" value="1"/>
</dbReference>
<dbReference type="Gene3D" id="2.40.160.50">
    <property type="entry name" value="membrane protein fhac: a member of the omp85/tpsb transporter family"/>
    <property type="match status" value="1"/>
</dbReference>
<evidence type="ECO:0000313" key="10">
    <source>
        <dbReference type="Proteomes" id="UP000317663"/>
    </source>
</evidence>
<evidence type="ECO:0000256" key="1">
    <source>
        <dbReference type="ARBA" id="ARBA00022452"/>
    </source>
</evidence>
<proteinExistence type="predicted"/>
<accession>A0A502GL46</accession>
<dbReference type="InterPro" id="IPR013686">
    <property type="entry name" value="Polypept-transport_assoc_ShlB"/>
</dbReference>
<keyword evidence="1" id="KW-1134">Transmembrane beta strand</keyword>
<evidence type="ECO:0000256" key="2">
    <source>
        <dbReference type="ARBA" id="ARBA00022692"/>
    </source>
</evidence>
<name>A0A502GL46_9GAMM</name>
<dbReference type="AlphaFoldDB" id="A0A502GL46"/>
<evidence type="ECO:0000313" key="9">
    <source>
        <dbReference type="EMBL" id="TPG61563.1"/>
    </source>
</evidence>
<evidence type="ECO:0000259" key="7">
    <source>
        <dbReference type="Pfam" id="PF08479"/>
    </source>
</evidence>
<feature type="domain" description="ShlB POTRA" evidence="8">
    <location>
        <begin position="160"/>
        <end position="204"/>
    </location>
</feature>
<sequence length="576" mass="64091">MYRKYKILGVGALFISFAGQAAMLSPMNSNRDLDQLERRQTQMSIEQQKKREADVINSGTNSEEVPDSFAKAGSGYKFDINDIQIVGDDKFNDSPRRQKIIDAYNHKKMGQYEIISLIKELTDFYISQGYTTTALTIQESSLKSGVLKLKVLWGKVSGFTVEGKDPTLFQSMRLFSAIPFAKNKVLNMSDVDQGLDNLLRVSPTDKLVIVPSKKNGYSTLDLQNSDIQKFSGNLGTNNSGTERDGWSQYFSSLNVNNLLSLNDVLNFYYSFNDLNHNDDSQKSWSLNYSIPIGYWAFDAQYYHSSYAKMIGGDYGGYGSDGDSDRASLKVSRMLFRNATGKTSAYAKLESRNSSNRIEGSQIDVSSKLYTNATAGLTRIGTLLDGSLYADLSTTFGVPWFGAARSDDPDLTGFDVDSVKYNGILSWSKSLYKNDRVGIEYELGSGFQYTDDILVSDANMSIGDEFTVRGYKDSYMSVNSAAYLSNTFKFPISIYRFGINQIAPFVGYDLAVVKDNCSTDISLCHQEYMTGAAIGLKFSASHFNSSLTYSRPIVEPSSLRNVGMSQEAIYYNASINF</sequence>
<dbReference type="Gene3D" id="3.10.20.310">
    <property type="entry name" value="membrane protein fhac"/>
    <property type="match status" value="1"/>
</dbReference>
<dbReference type="Pfam" id="PF17287">
    <property type="entry name" value="POTRA_3"/>
    <property type="match status" value="1"/>
</dbReference>
<dbReference type="InterPro" id="IPR027282">
    <property type="entry name" value="TPS"/>
</dbReference>
<evidence type="ECO:0000256" key="5">
    <source>
        <dbReference type="SAM" id="SignalP"/>
    </source>
</evidence>
<evidence type="ECO:0000259" key="6">
    <source>
        <dbReference type="Pfam" id="PF03865"/>
    </source>
</evidence>
<dbReference type="InterPro" id="IPR035251">
    <property type="entry name" value="ShlB_POTRA"/>
</dbReference>
<dbReference type="GO" id="GO:0008320">
    <property type="term" value="F:protein transmembrane transporter activity"/>
    <property type="evidence" value="ECO:0007669"/>
    <property type="project" value="TreeGrafter"/>
</dbReference>
<dbReference type="Pfam" id="PF03865">
    <property type="entry name" value="ShlB"/>
    <property type="match status" value="1"/>
</dbReference>
<feature type="region of interest" description="Disordered" evidence="4">
    <location>
        <begin position="40"/>
        <end position="68"/>
    </location>
</feature>
<dbReference type="OrthoDB" id="290122at2"/>